<evidence type="ECO:0000259" key="1">
    <source>
        <dbReference type="PROSITE" id="PS50206"/>
    </source>
</evidence>
<sequence>MTVPEITVDDVATTHGTDTTTLIDVRDPDEYAAGHIPGARLIPLPQIADHLPELRDAHGLQMVCQSGNRSARAVEYLTGQGIPAVSVAGGTRAWIDSGRPVQAGRSTS</sequence>
<proteinExistence type="predicted"/>
<dbReference type="SUPFAM" id="SSF52821">
    <property type="entry name" value="Rhodanese/Cell cycle control phosphatase"/>
    <property type="match status" value="1"/>
</dbReference>
<dbReference type="PANTHER" id="PTHR43031:SF1">
    <property type="entry name" value="PYRIDINE NUCLEOTIDE-DISULPHIDE OXIDOREDUCTASE"/>
    <property type="match status" value="1"/>
</dbReference>
<organism evidence="2 3">
    <name type="scientific">Actinomycetospora corticicola</name>
    <dbReference type="NCBI Taxonomy" id="663602"/>
    <lineage>
        <taxon>Bacteria</taxon>
        <taxon>Bacillati</taxon>
        <taxon>Actinomycetota</taxon>
        <taxon>Actinomycetes</taxon>
        <taxon>Pseudonocardiales</taxon>
        <taxon>Pseudonocardiaceae</taxon>
        <taxon>Actinomycetospora</taxon>
    </lineage>
</organism>
<dbReference type="InterPro" id="IPR050229">
    <property type="entry name" value="GlpE_sulfurtransferase"/>
</dbReference>
<dbReference type="Gene3D" id="3.40.250.10">
    <property type="entry name" value="Rhodanese-like domain"/>
    <property type="match status" value="1"/>
</dbReference>
<dbReference type="Proteomes" id="UP000535890">
    <property type="component" value="Unassembled WGS sequence"/>
</dbReference>
<dbReference type="PROSITE" id="PS50206">
    <property type="entry name" value="RHODANESE_3"/>
    <property type="match status" value="1"/>
</dbReference>
<reference evidence="2 3" key="1">
    <citation type="submission" date="2020-07" db="EMBL/GenBank/DDBJ databases">
        <title>Sequencing the genomes of 1000 actinobacteria strains.</title>
        <authorList>
            <person name="Klenk H.-P."/>
        </authorList>
    </citation>
    <scope>NUCLEOTIDE SEQUENCE [LARGE SCALE GENOMIC DNA]</scope>
    <source>
        <strain evidence="2 3">DSM 45772</strain>
    </source>
</reference>
<protein>
    <submittedName>
        <fullName evidence="2">Rhodanese-related sulfurtransferase</fullName>
    </submittedName>
</protein>
<evidence type="ECO:0000313" key="2">
    <source>
        <dbReference type="EMBL" id="NYD35126.1"/>
    </source>
</evidence>
<dbReference type="CDD" id="cd00158">
    <property type="entry name" value="RHOD"/>
    <property type="match status" value="1"/>
</dbReference>
<gene>
    <name evidence="2" type="ORF">BJ983_001228</name>
</gene>
<evidence type="ECO:0000313" key="3">
    <source>
        <dbReference type="Proteomes" id="UP000535890"/>
    </source>
</evidence>
<keyword evidence="3" id="KW-1185">Reference proteome</keyword>
<dbReference type="EMBL" id="JACCBN010000001">
    <property type="protein sequence ID" value="NYD35126.1"/>
    <property type="molecule type" value="Genomic_DNA"/>
</dbReference>
<dbReference type="InterPro" id="IPR036873">
    <property type="entry name" value="Rhodanese-like_dom_sf"/>
</dbReference>
<comment type="caution">
    <text evidence="2">The sequence shown here is derived from an EMBL/GenBank/DDBJ whole genome shotgun (WGS) entry which is preliminary data.</text>
</comment>
<dbReference type="SMART" id="SM00450">
    <property type="entry name" value="RHOD"/>
    <property type="match status" value="1"/>
</dbReference>
<keyword evidence="2" id="KW-0808">Transferase</keyword>
<accession>A0A7Y9DTC4</accession>
<dbReference type="Pfam" id="PF00581">
    <property type="entry name" value="Rhodanese"/>
    <property type="match status" value="1"/>
</dbReference>
<dbReference type="PANTHER" id="PTHR43031">
    <property type="entry name" value="FAD-DEPENDENT OXIDOREDUCTASE"/>
    <property type="match status" value="1"/>
</dbReference>
<feature type="domain" description="Rhodanese" evidence="1">
    <location>
        <begin position="16"/>
        <end position="103"/>
    </location>
</feature>
<dbReference type="AlphaFoldDB" id="A0A7Y9DTC4"/>
<dbReference type="GO" id="GO:0004792">
    <property type="term" value="F:thiosulfate-cyanide sulfurtransferase activity"/>
    <property type="evidence" value="ECO:0007669"/>
    <property type="project" value="InterPro"/>
</dbReference>
<dbReference type="InterPro" id="IPR001763">
    <property type="entry name" value="Rhodanese-like_dom"/>
</dbReference>
<name>A0A7Y9DTC4_9PSEU</name>
<dbReference type="InterPro" id="IPR001307">
    <property type="entry name" value="Thiosulphate_STrfase_CS"/>
</dbReference>
<dbReference type="RefSeq" id="WP_179793003.1">
    <property type="nucleotide sequence ID" value="NZ_BAABHP010000004.1"/>
</dbReference>
<dbReference type="PROSITE" id="PS00380">
    <property type="entry name" value="RHODANESE_1"/>
    <property type="match status" value="1"/>
</dbReference>